<comment type="similarity">
    <text evidence="4 22">Belongs to the heme-copper respiratory oxidase family.</text>
</comment>
<dbReference type="PANTHER" id="PTHR10422:SF29">
    <property type="entry name" value="CYTOCHROME C OXIDASE SUBUNIT 1 HOMOLOG, BACTEROID"/>
    <property type="match status" value="1"/>
</dbReference>
<dbReference type="PANTHER" id="PTHR10422">
    <property type="entry name" value="CYTOCHROME C OXIDASE SUBUNIT 1"/>
    <property type="match status" value="1"/>
</dbReference>
<comment type="cofactor">
    <cofactor evidence="21">
        <name>heme</name>
        <dbReference type="ChEBI" id="CHEBI:30413"/>
    </cofactor>
    <text evidence="21">Binds 2 heme groups per subunit, denoted as high- and low-spin.</text>
</comment>
<dbReference type="RefSeq" id="WP_244450138.1">
    <property type="nucleotide sequence ID" value="NZ_CP083239.1"/>
</dbReference>
<evidence type="ECO:0000256" key="19">
    <source>
        <dbReference type="ARBA" id="ARBA00054378"/>
    </source>
</evidence>
<feature type="transmembrane region" description="Helical" evidence="23">
    <location>
        <begin position="318"/>
        <end position="341"/>
    </location>
</feature>
<dbReference type="InterPro" id="IPR036927">
    <property type="entry name" value="Cyt_c_oxase-like_su1_sf"/>
</dbReference>
<keyword evidence="9 22" id="KW-0679">Respiratory chain</keyword>
<comment type="cofactor">
    <cofactor evidence="21">
        <name>Cu(2+)</name>
        <dbReference type="ChEBI" id="CHEBI:29036"/>
    </cofactor>
    <text evidence="21">Binds 1 copper ion per subunit, denoted as copper B.</text>
</comment>
<keyword evidence="14 23" id="KW-1133">Transmembrane helix</keyword>
<comment type="pathway">
    <text evidence="3">Energy metabolism; oxidative phosphorylation.</text>
</comment>
<evidence type="ECO:0000256" key="18">
    <source>
        <dbReference type="ARBA" id="ARBA00047816"/>
    </source>
</evidence>
<feature type="transmembrane region" description="Helical" evidence="23">
    <location>
        <begin position="71"/>
        <end position="91"/>
    </location>
</feature>
<keyword evidence="16" id="KW-0186">Copper</keyword>
<comment type="subcellular location">
    <subcellularLocation>
        <location evidence="2">Cell membrane</location>
        <topology evidence="2">Multi-pass membrane protein</topology>
    </subcellularLocation>
</comment>
<dbReference type="InterPro" id="IPR023615">
    <property type="entry name" value="Cyt_c_Oxase_su1_BS"/>
</dbReference>
<feature type="transmembrane region" description="Helical" evidence="23">
    <location>
        <begin position="216"/>
        <end position="237"/>
    </location>
</feature>
<dbReference type="EMBL" id="CP083239">
    <property type="protein sequence ID" value="UOK72439.1"/>
    <property type="molecule type" value="Genomic_DNA"/>
</dbReference>
<evidence type="ECO:0000256" key="3">
    <source>
        <dbReference type="ARBA" id="ARBA00004673"/>
    </source>
</evidence>
<dbReference type="EC" id="7.1.1.9" evidence="5"/>
<feature type="transmembrane region" description="Helical" evidence="23">
    <location>
        <begin position="138"/>
        <end position="160"/>
    </location>
</feature>
<dbReference type="NCBIfam" id="TIGR00780">
    <property type="entry name" value="ccoN"/>
    <property type="match status" value="1"/>
</dbReference>
<organism evidence="25 26">
    <name type="scientific">Ancylobacter polymorphus</name>
    <dbReference type="NCBI Taxonomy" id="223390"/>
    <lineage>
        <taxon>Bacteria</taxon>
        <taxon>Pseudomonadati</taxon>
        <taxon>Pseudomonadota</taxon>
        <taxon>Alphaproteobacteria</taxon>
        <taxon>Hyphomicrobiales</taxon>
        <taxon>Xanthobacteraceae</taxon>
        <taxon>Ancylobacter</taxon>
    </lineage>
</organism>
<evidence type="ECO:0000256" key="21">
    <source>
        <dbReference type="PIRSR" id="PIRSR604677-50"/>
    </source>
</evidence>
<evidence type="ECO:0000256" key="7">
    <source>
        <dbReference type="ARBA" id="ARBA00022475"/>
    </source>
</evidence>
<dbReference type="GO" id="GO:0009060">
    <property type="term" value="P:aerobic respiration"/>
    <property type="evidence" value="ECO:0007669"/>
    <property type="project" value="InterPro"/>
</dbReference>
<dbReference type="CDD" id="cd01661">
    <property type="entry name" value="cbb3_Oxidase_I"/>
    <property type="match status" value="1"/>
</dbReference>
<evidence type="ECO:0000313" key="26">
    <source>
        <dbReference type="Proteomes" id="UP000831684"/>
    </source>
</evidence>
<comment type="cofactor">
    <cofactor evidence="1">
        <name>heme b</name>
        <dbReference type="ChEBI" id="CHEBI:60344"/>
    </cofactor>
</comment>
<evidence type="ECO:0000256" key="14">
    <source>
        <dbReference type="ARBA" id="ARBA00022989"/>
    </source>
</evidence>
<reference evidence="25" key="1">
    <citation type="submission" date="2021-09" db="EMBL/GenBank/DDBJ databases">
        <title>Network and meta-omics reveal the key degrader and cooperation patterns in an efficient 1,4-dioxane-degrading microbial community.</title>
        <authorList>
            <person name="Dai C."/>
        </authorList>
    </citation>
    <scope>NUCLEOTIDE SEQUENCE</scope>
    <source>
        <strain evidence="25">ZM13</strain>
    </source>
</reference>
<feature type="transmembrane region" description="Helical" evidence="23">
    <location>
        <begin position="444"/>
        <end position="467"/>
    </location>
</feature>
<feature type="binding site" evidence="21">
    <location>
        <position position="270"/>
    </location>
    <ligand>
        <name>Cu cation</name>
        <dbReference type="ChEBI" id="CHEBI:23378"/>
        <label>B</label>
    </ligand>
</feature>
<dbReference type="Gene3D" id="1.20.210.10">
    <property type="entry name" value="Cytochrome c oxidase-like, subunit I domain"/>
    <property type="match status" value="1"/>
</dbReference>
<keyword evidence="8 21" id="KW-0349">Heme</keyword>
<evidence type="ECO:0000256" key="11">
    <source>
        <dbReference type="ARBA" id="ARBA00022723"/>
    </source>
</evidence>
<feature type="binding site" evidence="21">
    <location>
        <position position="219"/>
    </location>
    <ligand>
        <name>Cu cation</name>
        <dbReference type="ChEBI" id="CHEBI:23378"/>
        <label>B</label>
    </ligand>
</feature>
<keyword evidence="11 21" id="KW-0479">Metal-binding</keyword>
<evidence type="ECO:0000256" key="12">
    <source>
        <dbReference type="ARBA" id="ARBA00022967"/>
    </source>
</evidence>
<dbReference type="InterPro" id="IPR004677">
    <property type="entry name" value="Cyt_c_oxidase_cbb3_su1"/>
</dbReference>
<feature type="transmembrane region" description="Helical" evidence="23">
    <location>
        <begin position="249"/>
        <end position="266"/>
    </location>
</feature>
<comment type="function">
    <text evidence="19">Cytochrome c oxidase is the component of the respiratory chain that catalyzes the reduction of oxygen to water. Subunits 1-3 form the functional core of the enzyme complex. Co I is the catalytic subunit of the enzyme. Electrons originating in cytochrome c or a quinol are transferred to the bimetallic center formed by a high-spin heme and copper B.</text>
</comment>
<keyword evidence="12" id="KW-1278">Translocase</keyword>
<feature type="transmembrane region" description="Helical" evidence="23">
    <location>
        <begin position="286"/>
        <end position="306"/>
    </location>
</feature>
<dbReference type="KEGG" id="apol:K9D25_06985"/>
<evidence type="ECO:0000256" key="17">
    <source>
        <dbReference type="ARBA" id="ARBA00023136"/>
    </source>
</evidence>
<keyword evidence="10 22" id="KW-0812">Transmembrane</keyword>
<feature type="transmembrane region" description="Helical" evidence="23">
    <location>
        <begin position="103"/>
        <end position="126"/>
    </location>
</feature>
<feature type="binding site" evidence="21">
    <location>
        <position position="269"/>
    </location>
    <ligand>
        <name>Cu cation</name>
        <dbReference type="ChEBI" id="CHEBI:23378"/>
        <label>B</label>
    </ligand>
</feature>
<evidence type="ECO:0000313" key="25">
    <source>
        <dbReference type="EMBL" id="UOK72439.1"/>
    </source>
</evidence>
<feature type="transmembrane region" description="Helical" evidence="23">
    <location>
        <begin position="27"/>
        <end position="51"/>
    </location>
</feature>
<evidence type="ECO:0000256" key="9">
    <source>
        <dbReference type="ARBA" id="ARBA00022660"/>
    </source>
</evidence>
<evidence type="ECO:0000256" key="20">
    <source>
        <dbReference type="ARBA" id="ARBA00078182"/>
    </source>
</evidence>
<gene>
    <name evidence="25" type="primary">ccoN</name>
    <name evidence="25" type="ORF">K9D25_06985</name>
</gene>
<dbReference type="AlphaFoldDB" id="A0A9E7A7Y9"/>
<dbReference type="InterPro" id="IPR023616">
    <property type="entry name" value="Cyt_c_oxase-like_su1_dom"/>
</dbReference>
<evidence type="ECO:0000256" key="4">
    <source>
        <dbReference type="ARBA" id="ARBA00009578"/>
    </source>
</evidence>
<dbReference type="GO" id="GO:0004129">
    <property type="term" value="F:cytochrome-c oxidase activity"/>
    <property type="evidence" value="ECO:0007669"/>
    <property type="project" value="UniProtKB-EC"/>
</dbReference>
<evidence type="ECO:0000256" key="16">
    <source>
        <dbReference type="ARBA" id="ARBA00023008"/>
    </source>
</evidence>
<keyword evidence="7" id="KW-1003">Cell membrane</keyword>
<protein>
    <recommendedName>
        <fullName evidence="5">cytochrome-c oxidase</fullName>
        <ecNumber evidence="5">7.1.1.9</ecNumber>
    </recommendedName>
    <alternativeName>
        <fullName evidence="20">Cytochrome c oxidase polypeptide I homolog</fullName>
    </alternativeName>
</protein>
<dbReference type="Proteomes" id="UP000831684">
    <property type="component" value="Chromosome"/>
</dbReference>
<evidence type="ECO:0000259" key="24">
    <source>
        <dbReference type="PROSITE" id="PS50855"/>
    </source>
</evidence>
<dbReference type="GO" id="GO:0046872">
    <property type="term" value="F:metal ion binding"/>
    <property type="evidence" value="ECO:0007669"/>
    <property type="project" value="UniProtKB-KW"/>
</dbReference>
<dbReference type="GO" id="GO:0005886">
    <property type="term" value="C:plasma membrane"/>
    <property type="evidence" value="ECO:0007669"/>
    <property type="project" value="UniProtKB-SubCell"/>
</dbReference>
<dbReference type="GO" id="GO:0022904">
    <property type="term" value="P:respiratory electron transport chain"/>
    <property type="evidence" value="ECO:0007669"/>
    <property type="project" value="TreeGrafter"/>
</dbReference>
<evidence type="ECO:0000256" key="10">
    <source>
        <dbReference type="ARBA" id="ARBA00022692"/>
    </source>
</evidence>
<keyword evidence="15 21" id="KW-0408">Iron</keyword>
<feature type="binding site" description="axial binding residue" evidence="21">
    <location>
        <position position="69"/>
    </location>
    <ligand>
        <name>heme b</name>
        <dbReference type="ChEBI" id="CHEBI:60344"/>
        <label>1; low-spin</label>
    </ligand>
    <ligandPart>
        <name>Fe</name>
        <dbReference type="ChEBI" id="CHEBI:18248"/>
    </ligandPart>
</feature>
<evidence type="ECO:0000256" key="1">
    <source>
        <dbReference type="ARBA" id="ARBA00001970"/>
    </source>
</evidence>
<feature type="transmembrane region" description="Helical" evidence="23">
    <location>
        <begin position="172"/>
        <end position="196"/>
    </location>
</feature>
<name>A0A9E7A7Y9_9HYPH</name>
<feature type="transmembrane region" description="Helical" evidence="23">
    <location>
        <begin position="361"/>
        <end position="382"/>
    </location>
</feature>
<sequence>MDTALTFAPVVGTRAIPGYNDAIIRRFTVATVLWALFGFSAGVIVAAQLAYPQLNLGAYFTFGRLRPVHTSGVVFAFGGNALIATSLYVVQRTCQIGLWGGPRLANFLFWGYQAFLVIALSGYVLGITQSREYAEPEWYADLWLVVVWLAYLAIFVGTLMRRREPHIYVANWFFLAFIITVAVLHLVNNLAMPVSFVGTKSYSAFSGVQDAMVQWWYGHNMVGFFLTAGFIGIMYYFVPKQAERPIYSYRLSIVHFWALIFLYIWAGPHHLHYTSLPDWTQTLGMAFSIMLWMPSWGGMINGIMTLSGAWGKLRTDPILRFLVVAVAFYGMATFEGPLMALKSVNSLSHYTDWTVGHVHSGALGWVAFICFGALYYMVPRLWRRPLWSHRLVEWHFWIASIAIVLYITAMWVAGIAQGLMWRAYDAFGFLQYSFADSVAMLHPYYVIRLIGGVLYFAGGVLMAVNFAMTLRQPIRPPVPARAPQAAPAPAS</sequence>
<dbReference type="SUPFAM" id="SSF81442">
    <property type="entry name" value="Cytochrome c oxidase subunit I-like"/>
    <property type="match status" value="1"/>
</dbReference>
<proteinExistence type="inferred from homology"/>
<evidence type="ECO:0000256" key="5">
    <source>
        <dbReference type="ARBA" id="ARBA00012949"/>
    </source>
</evidence>
<dbReference type="GO" id="GO:0020037">
    <property type="term" value="F:heme binding"/>
    <property type="evidence" value="ECO:0007669"/>
    <property type="project" value="InterPro"/>
</dbReference>
<feature type="binding site" description="axial binding residue" evidence="21">
    <location>
        <position position="357"/>
    </location>
    <ligand>
        <name>heme b</name>
        <dbReference type="ChEBI" id="CHEBI:60344"/>
        <label>2; high-spin</label>
    </ligand>
    <ligandPart>
        <name>Fe</name>
        <dbReference type="ChEBI" id="CHEBI:18248"/>
    </ligandPart>
</feature>
<evidence type="ECO:0000256" key="13">
    <source>
        <dbReference type="ARBA" id="ARBA00022982"/>
    </source>
</evidence>
<keyword evidence="17 23" id="KW-0472">Membrane</keyword>
<comment type="catalytic activity">
    <reaction evidence="18">
        <text>4 Fe(II)-[cytochrome c] + O2 + 8 H(+)(in) = 4 Fe(III)-[cytochrome c] + 2 H2O + 4 H(+)(out)</text>
        <dbReference type="Rhea" id="RHEA:11436"/>
        <dbReference type="Rhea" id="RHEA-COMP:10350"/>
        <dbReference type="Rhea" id="RHEA-COMP:14399"/>
        <dbReference type="ChEBI" id="CHEBI:15377"/>
        <dbReference type="ChEBI" id="CHEBI:15378"/>
        <dbReference type="ChEBI" id="CHEBI:15379"/>
        <dbReference type="ChEBI" id="CHEBI:29033"/>
        <dbReference type="ChEBI" id="CHEBI:29034"/>
        <dbReference type="EC" id="7.1.1.9"/>
    </reaction>
</comment>
<dbReference type="GO" id="GO:0015990">
    <property type="term" value="P:electron transport coupled proton transport"/>
    <property type="evidence" value="ECO:0007669"/>
    <property type="project" value="TreeGrafter"/>
</dbReference>
<dbReference type="PROSITE" id="PS00077">
    <property type="entry name" value="COX1_CUB"/>
    <property type="match status" value="1"/>
</dbReference>
<evidence type="ECO:0000256" key="2">
    <source>
        <dbReference type="ARBA" id="ARBA00004651"/>
    </source>
</evidence>
<accession>A0A9E7A7Y9</accession>
<evidence type="ECO:0000256" key="15">
    <source>
        <dbReference type="ARBA" id="ARBA00023004"/>
    </source>
</evidence>
<evidence type="ECO:0000256" key="6">
    <source>
        <dbReference type="ARBA" id="ARBA00022448"/>
    </source>
</evidence>
<dbReference type="FunFam" id="1.20.210.10:FF:000005">
    <property type="entry name" value="Cytochrome c oxidase, cbb3-type, subunit I"/>
    <property type="match status" value="1"/>
</dbReference>
<evidence type="ECO:0000256" key="22">
    <source>
        <dbReference type="RuleBase" id="RU000370"/>
    </source>
</evidence>
<dbReference type="Pfam" id="PF00115">
    <property type="entry name" value="COX1"/>
    <property type="match status" value="1"/>
</dbReference>
<dbReference type="InterPro" id="IPR000883">
    <property type="entry name" value="Cyt_C_Oxase_1"/>
</dbReference>
<feature type="domain" description="Cytochrome oxidase subunit I profile" evidence="24">
    <location>
        <begin position="27"/>
        <end position="491"/>
    </location>
</feature>
<evidence type="ECO:0000256" key="8">
    <source>
        <dbReference type="ARBA" id="ARBA00022617"/>
    </source>
</evidence>
<feature type="binding site" description="axial binding residue" evidence="21">
    <location>
        <position position="359"/>
    </location>
    <ligand>
        <name>heme b</name>
        <dbReference type="ChEBI" id="CHEBI:60344"/>
        <label>1; low-spin</label>
    </ligand>
    <ligandPart>
        <name>Fe</name>
        <dbReference type="ChEBI" id="CHEBI:18248"/>
    </ligandPart>
</feature>
<evidence type="ECO:0000256" key="23">
    <source>
        <dbReference type="SAM" id="Phobius"/>
    </source>
</evidence>
<dbReference type="PROSITE" id="PS50855">
    <property type="entry name" value="COX1"/>
    <property type="match status" value="1"/>
</dbReference>
<feature type="transmembrane region" description="Helical" evidence="23">
    <location>
        <begin position="394"/>
        <end position="424"/>
    </location>
</feature>
<keyword evidence="6 22" id="KW-0813">Transport</keyword>
<keyword evidence="13 22" id="KW-0249">Electron transport</keyword>